<dbReference type="GO" id="GO:0000981">
    <property type="term" value="F:DNA-binding transcription factor activity, RNA polymerase II-specific"/>
    <property type="evidence" value="ECO:0007669"/>
    <property type="project" value="InterPro"/>
</dbReference>
<dbReference type="InterPro" id="IPR050460">
    <property type="entry name" value="Distal-less_Homeobox_TF"/>
</dbReference>
<evidence type="ECO:0000256" key="7">
    <source>
        <dbReference type="SAM" id="MobiDB-lite"/>
    </source>
</evidence>
<dbReference type="Gene3D" id="1.10.10.60">
    <property type="entry name" value="Homeodomain-like"/>
    <property type="match status" value="1"/>
</dbReference>
<dbReference type="Pfam" id="PF00046">
    <property type="entry name" value="Homeodomain"/>
    <property type="match status" value="1"/>
</dbReference>
<comment type="subcellular location">
    <subcellularLocation>
        <location evidence="1 5 6">Nucleus</location>
    </subcellularLocation>
</comment>
<dbReference type="PROSITE" id="PS50071">
    <property type="entry name" value="HOMEOBOX_2"/>
    <property type="match status" value="1"/>
</dbReference>
<keyword evidence="2 5" id="KW-0238">DNA-binding</keyword>
<dbReference type="InterPro" id="IPR001356">
    <property type="entry name" value="HD"/>
</dbReference>
<sequence>MASYQTEFLCDMSFAVNQVEGSTDQNVYRNLDYSEHTATQPDAENGYKQLIHSPLDPELLEFATENDQTANFASSQFCNYSVTPHSSYQYTPLTPEPVSYPVFQLQPQTQPVQPRQDNHFMLRKHHAHITKNDVSLFSVAPTSKGNFKAVVKRKRKRTIFTTEQVEALEEIFKRKQYISREERQSIVQQLQINDKAVKIWFQNRRLKIKRMSEQSAEEQEEFEQAVEDRLSPANRLDVVESRINEKTDEFGYVTLDDVIMGNLANVIDDFLVKCLDVHSEESSGSDNSPVYEPISPASVTDSNDEDLESSTGWKPSQPKESLQRLFDLQTMLSL</sequence>
<dbReference type="InterPro" id="IPR017970">
    <property type="entry name" value="Homeobox_CS"/>
</dbReference>
<feature type="compositionally biased region" description="Polar residues" evidence="7">
    <location>
        <begin position="309"/>
        <end position="320"/>
    </location>
</feature>
<dbReference type="GeneID" id="113496770"/>
<dbReference type="RefSeq" id="XP_026731892.1">
    <property type="nucleotide sequence ID" value="XM_026876091.1"/>
</dbReference>
<dbReference type="GO" id="GO:0005634">
    <property type="term" value="C:nucleus"/>
    <property type="evidence" value="ECO:0007669"/>
    <property type="project" value="UniProtKB-SubCell"/>
</dbReference>
<feature type="region of interest" description="Disordered" evidence="7">
    <location>
        <begin position="280"/>
        <end position="321"/>
    </location>
</feature>
<evidence type="ECO:0000256" key="3">
    <source>
        <dbReference type="ARBA" id="ARBA00023155"/>
    </source>
</evidence>
<organism evidence="9 10">
    <name type="scientific">Trichoplusia ni</name>
    <name type="common">Cabbage looper</name>
    <dbReference type="NCBI Taxonomy" id="7111"/>
    <lineage>
        <taxon>Eukaryota</taxon>
        <taxon>Metazoa</taxon>
        <taxon>Ecdysozoa</taxon>
        <taxon>Arthropoda</taxon>
        <taxon>Hexapoda</taxon>
        <taxon>Insecta</taxon>
        <taxon>Pterygota</taxon>
        <taxon>Neoptera</taxon>
        <taxon>Endopterygota</taxon>
        <taxon>Lepidoptera</taxon>
        <taxon>Glossata</taxon>
        <taxon>Ditrysia</taxon>
        <taxon>Noctuoidea</taxon>
        <taxon>Noctuidae</taxon>
        <taxon>Plusiinae</taxon>
        <taxon>Trichoplusia</taxon>
    </lineage>
</organism>
<dbReference type="Proteomes" id="UP000322000">
    <property type="component" value="Chromosome 8"/>
</dbReference>
<gene>
    <name evidence="10" type="primary">LOC113496770</name>
</gene>
<reference evidence="10" key="1">
    <citation type="submission" date="2025-08" db="UniProtKB">
        <authorList>
            <consortium name="RefSeq"/>
        </authorList>
    </citation>
    <scope>IDENTIFICATION</scope>
</reference>
<name>A0A7E5VUF3_TRINI</name>
<protein>
    <submittedName>
        <fullName evidence="10">Homeobox protein MSX-1-like</fullName>
    </submittedName>
</protein>
<evidence type="ECO:0000256" key="5">
    <source>
        <dbReference type="PROSITE-ProRule" id="PRU00108"/>
    </source>
</evidence>
<proteinExistence type="predicted"/>
<keyword evidence="3 5" id="KW-0371">Homeobox</keyword>
<keyword evidence="4 5" id="KW-0539">Nucleus</keyword>
<evidence type="ECO:0000256" key="1">
    <source>
        <dbReference type="ARBA" id="ARBA00004123"/>
    </source>
</evidence>
<feature type="domain" description="Homeobox" evidence="8">
    <location>
        <begin position="151"/>
        <end position="211"/>
    </location>
</feature>
<dbReference type="KEGG" id="tnl:113496770"/>
<dbReference type="InParanoid" id="A0A7E5VUF3"/>
<dbReference type="PANTHER" id="PTHR24327">
    <property type="entry name" value="HOMEOBOX PROTEIN"/>
    <property type="match status" value="1"/>
</dbReference>
<evidence type="ECO:0000256" key="6">
    <source>
        <dbReference type="RuleBase" id="RU000682"/>
    </source>
</evidence>
<dbReference type="InterPro" id="IPR009057">
    <property type="entry name" value="Homeodomain-like_sf"/>
</dbReference>
<dbReference type="PROSITE" id="PS00027">
    <property type="entry name" value="HOMEOBOX_1"/>
    <property type="match status" value="1"/>
</dbReference>
<accession>A0A7E5VUF3</accession>
<evidence type="ECO:0000313" key="10">
    <source>
        <dbReference type="RefSeq" id="XP_026731892.1"/>
    </source>
</evidence>
<evidence type="ECO:0000259" key="8">
    <source>
        <dbReference type="PROSITE" id="PS50071"/>
    </source>
</evidence>
<keyword evidence="9" id="KW-1185">Reference proteome</keyword>
<dbReference type="GO" id="GO:0003677">
    <property type="term" value="F:DNA binding"/>
    <property type="evidence" value="ECO:0007669"/>
    <property type="project" value="UniProtKB-UniRule"/>
</dbReference>
<dbReference type="SMART" id="SM00389">
    <property type="entry name" value="HOX"/>
    <property type="match status" value="1"/>
</dbReference>
<evidence type="ECO:0000256" key="4">
    <source>
        <dbReference type="ARBA" id="ARBA00023242"/>
    </source>
</evidence>
<dbReference type="SUPFAM" id="SSF46689">
    <property type="entry name" value="Homeodomain-like"/>
    <property type="match status" value="1"/>
</dbReference>
<evidence type="ECO:0000313" key="9">
    <source>
        <dbReference type="Proteomes" id="UP000322000"/>
    </source>
</evidence>
<dbReference type="OrthoDB" id="6159439at2759"/>
<dbReference type="CDD" id="cd00086">
    <property type="entry name" value="homeodomain"/>
    <property type="match status" value="1"/>
</dbReference>
<feature type="DNA-binding region" description="Homeobox" evidence="5">
    <location>
        <begin position="153"/>
        <end position="212"/>
    </location>
</feature>
<dbReference type="AlphaFoldDB" id="A0A7E5VUF3"/>
<evidence type="ECO:0000256" key="2">
    <source>
        <dbReference type="ARBA" id="ARBA00023125"/>
    </source>
</evidence>